<keyword evidence="1" id="KW-1133">Transmembrane helix</keyword>
<feature type="transmembrane region" description="Helical" evidence="1">
    <location>
        <begin position="115"/>
        <end position="135"/>
    </location>
</feature>
<reference evidence="3" key="1">
    <citation type="submission" date="2004-12" db="EMBL/GenBank/DDBJ databases">
        <title>The genome sequence of Borrelia hermsii and Borrelia turicatae: comparative analysis of two agents of endemic N. America relapsing fever.</title>
        <authorList>
            <person name="Porcella S.F."/>
            <person name="Raffel S.J."/>
            <person name="Schrumpf M.E."/>
            <person name="Montgomery B."/>
            <person name="Smith T."/>
            <person name="Schwan T.G."/>
        </authorList>
    </citation>
    <scope>NUCLEOTIDE SEQUENCE [LARGE SCALE GENOMIC DNA]</scope>
    <source>
        <strain evidence="3">HS1 / DAH</strain>
    </source>
</reference>
<feature type="transmembrane region" description="Helical" evidence="1">
    <location>
        <begin position="90"/>
        <end position="109"/>
    </location>
</feature>
<organism evidence="2 3">
    <name type="scientific">Borrelia hermsii (strain HS1 / DAH)</name>
    <dbReference type="NCBI Taxonomy" id="314723"/>
    <lineage>
        <taxon>Bacteria</taxon>
        <taxon>Pseudomonadati</taxon>
        <taxon>Spirochaetota</taxon>
        <taxon>Spirochaetia</taxon>
        <taxon>Spirochaetales</taxon>
        <taxon>Borreliaceae</taxon>
        <taxon>Borrelia</taxon>
    </lineage>
</organism>
<keyword evidence="1" id="KW-0812">Transmembrane</keyword>
<gene>
    <name evidence="2" type="ordered locus">BH0360</name>
</gene>
<feature type="transmembrane region" description="Helical" evidence="1">
    <location>
        <begin position="12"/>
        <end position="35"/>
    </location>
</feature>
<name>A0AA34R464_BORHD</name>
<evidence type="ECO:0000313" key="2">
    <source>
        <dbReference type="EMBL" id="AAX16872.1"/>
    </source>
</evidence>
<evidence type="ECO:0000256" key="1">
    <source>
        <dbReference type="SAM" id="Phobius"/>
    </source>
</evidence>
<dbReference type="Proteomes" id="UP000008834">
    <property type="component" value="Chromosome"/>
</dbReference>
<keyword evidence="1" id="KW-0472">Membrane</keyword>
<dbReference type="EMBL" id="CP000048">
    <property type="protein sequence ID" value="AAX16872.1"/>
    <property type="molecule type" value="Genomic_DNA"/>
</dbReference>
<feature type="transmembrane region" description="Helical" evidence="1">
    <location>
        <begin position="47"/>
        <end position="69"/>
    </location>
</feature>
<dbReference type="KEGG" id="bhr:BH0360"/>
<dbReference type="AlphaFoldDB" id="A0AA34R464"/>
<accession>A0AA34R464</accession>
<evidence type="ECO:0000313" key="3">
    <source>
        <dbReference type="Proteomes" id="UP000008834"/>
    </source>
</evidence>
<protein>
    <submittedName>
        <fullName evidence="2">Uncharacterized protein</fullName>
    </submittedName>
</protein>
<sequence>MLKTNNSKTKGIITGLVLILQTIASTLILSALYGFAENTMIVNNSSIKFMIAFIIFSPELCVLILTTHYMLYDQFKILHNLITITKTFQIAMSILLIILGLGLDLLYVYQPWLLILLGTIIITYTIFNAVILILIRAKDKITG</sequence>
<proteinExistence type="predicted"/>